<dbReference type="AlphaFoldDB" id="C5BJF8"/>
<evidence type="ECO:0000313" key="2">
    <source>
        <dbReference type="Proteomes" id="UP000009080"/>
    </source>
</evidence>
<sequence>MNRVWAVTSQTNSRSIRLLQKTGFLSKRTTEALGSIDYFFEFRL</sequence>
<name>C5BJF8_TERTT</name>
<dbReference type="KEGG" id="ttu:TERTU_2170"/>
<organism evidence="1 2">
    <name type="scientific">Teredinibacter turnerae (strain ATCC 39867 / T7901)</name>
    <dbReference type="NCBI Taxonomy" id="377629"/>
    <lineage>
        <taxon>Bacteria</taxon>
        <taxon>Pseudomonadati</taxon>
        <taxon>Pseudomonadota</taxon>
        <taxon>Gammaproteobacteria</taxon>
        <taxon>Cellvibrionales</taxon>
        <taxon>Cellvibrionaceae</taxon>
        <taxon>Teredinibacter</taxon>
    </lineage>
</organism>
<dbReference type="Proteomes" id="UP000009080">
    <property type="component" value="Chromosome"/>
</dbReference>
<protein>
    <submittedName>
        <fullName evidence="1">Uncharacterized protein</fullName>
    </submittedName>
</protein>
<gene>
    <name evidence="1" type="ordered locus">TERTU_2170</name>
</gene>
<accession>C5BJF8</accession>
<keyword evidence="2" id="KW-1185">Reference proteome</keyword>
<reference evidence="1 2" key="1">
    <citation type="journal article" date="2009" name="PLoS ONE">
        <title>The complete genome of Teredinibacter turnerae T7901: an intracellular endosymbiont of marine wood-boring bivalves (shipworms).</title>
        <authorList>
            <person name="Yang J.C."/>
            <person name="Madupu R."/>
            <person name="Durkin A.S."/>
            <person name="Ekborg N.A."/>
            <person name="Pedamallu C.S."/>
            <person name="Hostetler J.B."/>
            <person name="Radune D."/>
            <person name="Toms B.S."/>
            <person name="Henrissat B."/>
            <person name="Coutinho P.M."/>
            <person name="Schwarz S."/>
            <person name="Field L."/>
            <person name="Trindade-Silva A.E."/>
            <person name="Soares C.A.G."/>
            <person name="Elshahawi S."/>
            <person name="Hanora A."/>
            <person name="Schmidt E.W."/>
            <person name="Haygood M.G."/>
            <person name="Posfai J."/>
            <person name="Benner J."/>
            <person name="Madinger C."/>
            <person name="Nove J."/>
            <person name="Anton B."/>
            <person name="Chaudhary K."/>
            <person name="Foster J."/>
            <person name="Holman A."/>
            <person name="Kumar S."/>
            <person name="Lessard P.A."/>
            <person name="Luyten Y.A."/>
            <person name="Slatko B."/>
            <person name="Wood N."/>
            <person name="Wu B."/>
            <person name="Teplitski M."/>
            <person name="Mougous J.D."/>
            <person name="Ward N."/>
            <person name="Eisen J.A."/>
            <person name="Badger J.H."/>
            <person name="Distel D.L."/>
        </authorList>
    </citation>
    <scope>NUCLEOTIDE SEQUENCE [LARGE SCALE GENOMIC DNA]</scope>
    <source>
        <strain evidence="2">ATCC 39867 / T7901</strain>
    </source>
</reference>
<dbReference type="STRING" id="377629.TERTU_2170"/>
<dbReference type="EMBL" id="CP001614">
    <property type="protein sequence ID" value="ACR11797.1"/>
    <property type="molecule type" value="Genomic_DNA"/>
</dbReference>
<evidence type="ECO:0000313" key="1">
    <source>
        <dbReference type="EMBL" id="ACR11797.1"/>
    </source>
</evidence>
<proteinExistence type="predicted"/>
<dbReference type="HOGENOM" id="CLU_3223164_0_0_6"/>